<organism evidence="1 2">
    <name type="scientific">Vibrio cholerae</name>
    <dbReference type="NCBI Taxonomy" id="666"/>
    <lineage>
        <taxon>Bacteria</taxon>
        <taxon>Pseudomonadati</taxon>
        <taxon>Pseudomonadota</taxon>
        <taxon>Gammaproteobacteria</taxon>
        <taxon>Vibrionales</taxon>
        <taxon>Vibrionaceae</taxon>
        <taxon>Vibrio</taxon>
    </lineage>
</organism>
<name>A0A544DNB0_VIBCL</name>
<dbReference type="AlphaFoldDB" id="A0A544DNB0"/>
<protein>
    <recommendedName>
        <fullName evidence="3">Integrase</fullName>
    </recommendedName>
</protein>
<evidence type="ECO:0000313" key="1">
    <source>
        <dbReference type="EMBL" id="TQP08416.1"/>
    </source>
</evidence>
<comment type="caution">
    <text evidence="1">The sequence shown here is derived from an EMBL/GenBank/DDBJ whole genome shotgun (WGS) entry which is preliminary data.</text>
</comment>
<sequence length="812" mass="91804">MKDNYQALEQFIMAQKDFFETALLPDVNMGVTNLDAIYSWETNVWRYAQASQGFLAKALTTINFHEINSDRLGGLFKSDDKSFKTLIINQIYVDFMKAYCVSLYQGSNPSGAMVYAHQMLLKRVYVRMVMSGIETHPANITSELLQQATDMLAQSRTGNTAITNASKDYDDANVIAKQLNYLGITLTPLEIKKKQKGMATNTTTAGKIAKKAEFGEDLDQDEREKNLSIQTFLNVVTLRGIVQHDGERIVLNLVLLLMVTGFRHMEAAALRYNSFKVVEIEDHATKILMEQRGLPIFYVGIVYLGEKGAGHRTHWLEPLAVDIVEELWVDTIVLTEKLRAQIEYVRETGFESYLPKVWRTRSANVVEMNEPLVNLDDIVDEVYESYSATSSTGGRCFLRDKATKKIKNSGLGIKPHSVIKLGRHNAKDIRYTQSDMERFIHHTIENNTRISNDFIYRTTDAKTKVGNNIPYEDLLFIIPEGSGATKRTGAMKVVPQVIDKFVLSPFLGYGSEANRERSIFAKYGLTDENGEITMMYSHTPRHGINTFIAIAGVSDHIQAMFMGRQDLTQNEHYHHLAITERAISTELITVSNPDSHFKHETTLERIKTEGQIGFNLKLTPANALAQAMNTHTTTQDKAAFVVDVVNNSNSSAFSEFDDIFYMLAEKEKEETAARHTDLNPMDIGSCRRKLATFQCPYNMKCQDGTPCPYFTLTGRDGELLKVEQLAASIESEITIINQMEITGHMEVAEADEILATLNLRKEHIQYHLGQSRAFEDEKVQINLLELDNMKKPKMLSSIFALEHRKLEKAKAL</sequence>
<proteinExistence type="predicted"/>
<reference evidence="1 2" key="1">
    <citation type="submission" date="2019-07" db="EMBL/GenBank/DDBJ databases">
        <title>Phenotypic and genotypic antimicrobial resistance traits of Vibrio cholerae non-O1/non-O139 isolated from a large Austrian lake frequently associated with cases of infection.</title>
        <authorList>
            <person name="Lepuschitz S."/>
            <person name="Baron S."/>
            <person name="Larvor E."/>
            <person name="Granier S."/>
            <person name="Pretzer C."/>
            <person name="Mach R.L."/>
            <person name="Farnleitner A.H."/>
            <person name="Ruppitsch W."/>
            <person name="Pleininger S."/>
            <person name="Indra A."/>
            <person name="Kirschner A.K.T."/>
        </authorList>
    </citation>
    <scope>NUCLEOTIDE SEQUENCE [LARGE SCALE GENOMIC DNA]</scope>
    <source>
        <strain evidence="1 2">A12JL36W90</strain>
    </source>
</reference>
<dbReference type="Proteomes" id="UP000319979">
    <property type="component" value="Unassembled WGS sequence"/>
</dbReference>
<gene>
    <name evidence="1" type="ORF">FLM02_18895</name>
</gene>
<dbReference type="EMBL" id="VIOS01000146">
    <property type="protein sequence ID" value="TQP08416.1"/>
    <property type="molecule type" value="Genomic_DNA"/>
</dbReference>
<evidence type="ECO:0008006" key="3">
    <source>
        <dbReference type="Google" id="ProtNLM"/>
    </source>
</evidence>
<dbReference type="RefSeq" id="WP_142547325.1">
    <property type="nucleotide sequence ID" value="NZ_VIOQ01000108.1"/>
</dbReference>
<evidence type="ECO:0000313" key="2">
    <source>
        <dbReference type="Proteomes" id="UP000319979"/>
    </source>
</evidence>
<accession>A0A544DNB0</accession>